<dbReference type="EMBL" id="CP000492">
    <property type="protein sequence ID" value="ABL66253.1"/>
    <property type="molecule type" value="Genomic_DNA"/>
</dbReference>
<dbReference type="GO" id="GO:0140662">
    <property type="term" value="F:ATP-dependent protein folding chaperone"/>
    <property type="evidence" value="ECO:0007669"/>
    <property type="project" value="InterPro"/>
</dbReference>
<evidence type="ECO:0000256" key="3">
    <source>
        <dbReference type="ARBA" id="ARBA00022840"/>
    </source>
</evidence>
<keyword evidence="3 4" id="KW-0067">ATP-binding</keyword>
<gene>
    <name evidence="6" type="ordered locus">Cpha266_2261</name>
</gene>
<evidence type="ECO:0000256" key="5">
    <source>
        <dbReference type="SAM" id="MobiDB-lite"/>
    </source>
</evidence>
<dbReference type="PROSITE" id="PS00329">
    <property type="entry name" value="HSP70_2"/>
    <property type="match status" value="1"/>
</dbReference>
<evidence type="ECO:0000256" key="2">
    <source>
        <dbReference type="ARBA" id="ARBA00022741"/>
    </source>
</evidence>
<keyword evidence="7" id="KW-1185">Reference proteome</keyword>
<dbReference type="Gene3D" id="3.30.420.40">
    <property type="match status" value="2"/>
</dbReference>
<dbReference type="HOGENOM" id="CLU_038461_0_0_10"/>
<name>A1BIM6_CHLPD</name>
<evidence type="ECO:0000313" key="7">
    <source>
        <dbReference type="Proteomes" id="UP000008701"/>
    </source>
</evidence>
<dbReference type="OrthoDB" id="9766019at2"/>
<comment type="similarity">
    <text evidence="1 4">Belongs to the heat shock protein 70 family.</text>
</comment>
<feature type="compositionally biased region" description="Basic and acidic residues" evidence="5">
    <location>
        <begin position="458"/>
        <end position="472"/>
    </location>
</feature>
<dbReference type="PRINTS" id="PR00301">
    <property type="entry name" value="HEATSHOCK70"/>
</dbReference>
<feature type="region of interest" description="Disordered" evidence="5">
    <location>
        <begin position="458"/>
        <end position="477"/>
    </location>
</feature>
<evidence type="ECO:0000313" key="6">
    <source>
        <dbReference type="EMBL" id="ABL66253.1"/>
    </source>
</evidence>
<organism evidence="6 7">
    <name type="scientific">Chlorobium phaeobacteroides (strain DSM 266 / SMG 266 / 2430)</name>
    <dbReference type="NCBI Taxonomy" id="290317"/>
    <lineage>
        <taxon>Bacteria</taxon>
        <taxon>Pseudomonadati</taxon>
        <taxon>Chlorobiota</taxon>
        <taxon>Chlorobiia</taxon>
        <taxon>Chlorobiales</taxon>
        <taxon>Chlorobiaceae</taxon>
        <taxon>Chlorobium/Pelodictyon group</taxon>
        <taxon>Chlorobium</taxon>
    </lineage>
</organism>
<protein>
    <submittedName>
        <fullName evidence="6">DnaK like protein</fullName>
    </submittedName>
</protein>
<evidence type="ECO:0000256" key="1">
    <source>
        <dbReference type="ARBA" id="ARBA00007381"/>
    </source>
</evidence>
<accession>A1BIM6</accession>
<dbReference type="SUPFAM" id="SSF53067">
    <property type="entry name" value="Actin-like ATPase domain"/>
    <property type="match status" value="2"/>
</dbReference>
<dbReference type="Gene3D" id="3.90.640.10">
    <property type="entry name" value="Actin, Chain A, domain 4"/>
    <property type="match status" value="1"/>
</dbReference>
<sequence>MALAFDFGTCNSVVARWNEALHAVETPELPNLGIRFPQPGSEPARVIPSVIHFAEDNGLLAGSQVGASGLVNHPGTFRWLKMDMLRTGGANRGRRVNGRVIYPRHAADELVDRILMFVRGYFGDIDEEIVLTVPVEAFDHYIDWLREAAIKRFPGGITFIDEATACMLGYSDEVLDGEAYCIVDFGGGTLDVSIVRTDLLHAGHTKCRLLGRAGEEIGGIMVDNWLLEHIQEREGLTDDDIASIGPSLLEAVEQAKIVISSGGEESSFTRYNDVTGRLIEVTLTAGTLKEVLEKKREPGRNNLYQYIIRTLDRAIDQARDRAGMRKEELKGVFLVGGSSLLPGIEEKIREFFPRCDVHAGNPFEAIARGACRFSGGMFDQTLTHDYCLRSWNRELRDFELVPVVARGTPYPTGKPVCSKYIKAASDNQEALGLVIYERSSMIRPLISYVNGADGLRPVREGEREESRHKPLNPEDSEFIHAVPPCRSGDRRFIAGFGVDGNRRLTLWLRDTEENNRSYILLRDGSRLPLPVMDLPVVKL</sequence>
<keyword evidence="2 4" id="KW-0547">Nucleotide-binding</keyword>
<dbReference type="KEGG" id="cph:Cpha266_2261"/>
<dbReference type="GO" id="GO:0005524">
    <property type="term" value="F:ATP binding"/>
    <property type="evidence" value="ECO:0007669"/>
    <property type="project" value="UniProtKB-KW"/>
</dbReference>
<reference evidence="6 7" key="1">
    <citation type="submission" date="2006-12" db="EMBL/GenBank/DDBJ databases">
        <title>Complete sequence of Chlorobium phaeobacteroides DSM 266.</title>
        <authorList>
            <consortium name="US DOE Joint Genome Institute"/>
            <person name="Copeland A."/>
            <person name="Lucas S."/>
            <person name="Lapidus A."/>
            <person name="Barry K."/>
            <person name="Detter J.C."/>
            <person name="Glavina del Rio T."/>
            <person name="Hammon N."/>
            <person name="Israni S."/>
            <person name="Pitluck S."/>
            <person name="Goltsman E."/>
            <person name="Schmutz J."/>
            <person name="Larimer F."/>
            <person name="Land M."/>
            <person name="Hauser L."/>
            <person name="Mikhailova N."/>
            <person name="Li T."/>
            <person name="Overmann J."/>
            <person name="Bryant D.A."/>
            <person name="Richardson P."/>
        </authorList>
    </citation>
    <scope>NUCLEOTIDE SEQUENCE [LARGE SCALE GENOMIC DNA]</scope>
    <source>
        <strain evidence="6 7">DSM 266</strain>
    </source>
</reference>
<dbReference type="PANTHER" id="PTHR19375">
    <property type="entry name" value="HEAT SHOCK PROTEIN 70KDA"/>
    <property type="match status" value="1"/>
</dbReference>
<dbReference type="InterPro" id="IPR013126">
    <property type="entry name" value="Hsp_70_fam"/>
</dbReference>
<dbReference type="STRING" id="290317.Cpha266_2261"/>
<dbReference type="InterPro" id="IPR018181">
    <property type="entry name" value="Heat_shock_70_CS"/>
</dbReference>
<dbReference type="InterPro" id="IPR043129">
    <property type="entry name" value="ATPase_NBD"/>
</dbReference>
<dbReference type="eggNOG" id="COG0443">
    <property type="taxonomic scope" value="Bacteria"/>
</dbReference>
<dbReference type="Proteomes" id="UP000008701">
    <property type="component" value="Chromosome"/>
</dbReference>
<dbReference type="RefSeq" id="WP_011746045.1">
    <property type="nucleotide sequence ID" value="NC_008639.1"/>
</dbReference>
<dbReference type="AlphaFoldDB" id="A1BIM6"/>
<proteinExistence type="inferred from homology"/>
<dbReference type="Pfam" id="PF00012">
    <property type="entry name" value="HSP70"/>
    <property type="match status" value="1"/>
</dbReference>
<evidence type="ECO:0000256" key="4">
    <source>
        <dbReference type="RuleBase" id="RU003322"/>
    </source>
</evidence>